<evidence type="ECO:0000256" key="3">
    <source>
        <dbReference type="RuleBase" id="RU361235"/>
    </source>
</evidence>
<feature type="signal peptide" evidence="3">
    <location>
        <begin position="1"/>
        <end position="18"/>
    </location>
</feature>
<evidence type="ECO:0000313" key="5">
    <source>
        <dbReference type="EMBL" id="KAF2793920.1"/>
    </source>
</evidence>
<evidence type="ECO:0000313" key="6">
    <source>
        <dbReference type="Proteomes" id="UP000799757"/>
    </source>
</evidence>
<sequence>MRLSLLQCALLLSCGVECLVQRDSSSSTRPTARTANGTYQGRHLPGFNQDLFLGIPFANAPRLETPTSLNITWSGNRDASVYGPTCYGFGSNPLLNLTQSEDCLNLNIIRPSGTSNHDRLPVLVWLYGGGFRQGASADPMWNLSYISDTAVQNKQPIITVSINYRLSFLGFPAGRQVANAGVANLALKDQRMALQWIQENVGAFGGDAAKVTIWGESAGGISVAYQIMGYGGNGGTDLFRAGIMVSGYPVGAFSPGYASDAQYQLQYNAIVEKANCTSSLDTLDCLRKAPLSSIYPYEDSISTSPWAPVIDGDFIRGAPFLELQKGNLARVPIIVGCNSDEGLFVASLLNQTIDYPETLHVILGSLFPGAYNSTLDRLLELYPEGSPAPPYVLPSDYRWCEAMEAINLACGSQWRRFAAIVGDFFAMASRRLTSEQWARLGIPIYSFRFDTDPTDIPLVNWIGLGPGFSTHGAELAYEFELPPGFTTPLNFYPPVKNVSTHVALSHAIVSKWISFVYTGGDPNAVAIRGVPKWPDYGTSAANMVFNATDANFNVHVEPDTYRAEQITFMNAHSLELGLAAP</sequence>
<evidence type="ECO:0000256" key="1">
    <source>
        <dbReference type="ARBA" id="ARBA00005964"/>
    </source>
</evidence>
<dbReference type="InterPro" id="IPR019826">
    <property type="entry name" value="Carboxylesterase_B_AS"/>
</dbReference>
<dbReference type="Proteomes" id="UP000799757">
    <property type="component" value="Unassembled WGS sequence"/>
</dbReference>
<dbReference type="SUPFAM" id="SSF53474">
    <property type="entry name" value="alpha/beta-Hydrolases"/>
    <property type="match status" value="1"/>
</dbReference>
<dbReference type="InterPro" id="IPR050654">
    <property type="entry name" value="AChE-related_enzymes"/>
</dbReference>
<dbReference type="EMBL" id="MU001909">
    <property type="protein sequence ID" value="KAF2793920.1"/>
    <property type="molecule type" value="Genomic_DNA"/>
</dbReference>
<comment type="similarity">
    <text evidence="1 3">Belongs to the type-B carboxylesterase/lipase family.</text>
</comment>
<evidence type="ECO:0000259" key="4">
    <source>
        <dbReference type="Pfam" id="PF00135"/>
    </source>
</evidence>
<accession>A0A6A6XBJ2</accession>
<feature type="domain" description="Carboxylesterase type B" evidence="4">
    <location>
        <begin position="30"/>
        <end position="552"/>
    </location>
</feature>
<dbReference type="PROSITE" id="PS00122">
    <property type="entry name" value="CARBOXYLESTERASE_B_1"/>
    <property type="match status" value="1"/>
</dbReference>
<dbReference type="Gene3D" id="3.40.50.1820">
    <property type="entry name" value="alpha/beta hydrolase"/>
    <property type="match status" value="1"/>
</dbReference>
<dbReference type="OrthoDB" id="408631at2759"/>
<feature type="chain" id="PRO_5025714662" description="Carboxylic ester hydrolase" evidence="3">
    <location>
        <begin position="19"/>
        <end position="581"/>
    </location>
</feature>
<proteinExistence type="inferred from homology"/>
<dbReference type="EC" id="3.1.1.-" evidence="3"/>
<reference evidence="5" key="1">
    <citation type="journal article" date="2020" name="Stud. Mycol.">
        <title>101 Dothideomycetes genomes: a test case for predicting lifestyles and emergence of pathogens.</title>
        <authorList>
            <person name="Haridas S."/>
            <person name="Albert R."/>
            <person name="Binder M."/>
            <person name="Bloem J."/>
            <person name="Labutti K."/>
            <person name="Salamov A."/>
            <person name="Andreopoulos B."/>
            <person name="Baker S."/>
            <person name="Barry K."/>
            <person name="Bills G."/>
            <person name="Bluhm B."/>
            <person name="Cannon C."/>
            <person name="Castanera R."/>
            <person name="Culley D."/>
            <person name="Daum C."/>
            <person name="Ezra D."/>
            <person name="Gonzalez J."/>
            <person name="Henrissat B."/>
            <person name="Kuo A."/>
            <person name="Liang C."/>
            <person name="Lipzen A."/>
            <person name="Lutzoni F."/>
            <person name="Magnuson J."/>
            <person name="Mondo S."/>
            <person name="Nolan M."/>
            <person name="Ohm R."/>
            <person name="Pangilinan J."/>
            <person name="Park H.-J."/>
            <person name="Ramirez L."/>
            <person name="Alfaro M."/>
            <person name="Sun H."/>
            <person name="Tritt A."/>
            <person name="Yoshinaga Y."/>
            <person name="Zwiers L.-H."/>
            <person name="Turgeon B."/>
            <person name="Goodwin S."/>
            <person name="Spatafora J."/>
            <person name="Crous P."/>
            <person name="Grigoriev I."/>
        </authorList>
    </citation>
    <scope>NUCLEOTIDE SEQUENCE</scope>
    <source>
        <strain evidence="5">CBS 109.77</strain>
    </source>
</reference>
<dbReference type="PANTHER" id="PTHR43918:SF4">
    <property type="entry name" value="CARBOXYLIC ESTER HYDROLASE"/>
    <property type="match status" value="1"/>
</dbReference>
<organism evidence="5 6">
    <name type="scientific">Melanomma pulvis-pyrius CBS 109.77</name>
    <dbReference type="NCBI Taxonomy" id="1314802"/>
    <lineage>
        <taxon>Eukaryota</taxon>
        <taxon>Fungi</taxon>
        <taxon>Dikarya</taxon>
        <taxon>Ascomycota</taxon>
        <taxon>Pezizomycotina</taxon>
        <taxon>Dothideomycetes</taxon>
        <taxon>Pleosporomycetidae</taxon>
        <taxon>Pleosporales</taxon>
        <taxon>Melanommataceae</taxon>
        <taxon>Melanomma</taxon>
    </lineage>
</organism>
<protein>
    <recommendedName>
        <fullName evidence="3">Carboxylic ester hydrolase</fullName>
        <ecNumber evidence="3">3.1.1.-</ecNumber>
    </recommendedName>
</protein>
<keyword evidence="3" id="KW-0732">Signal</keyword>
<evidence type="ECO:0000256" key="2">
    <source>
        <dbReference type="ARBA" id="ARBA00022801"/>
    </source>
</evidence>
<dbReference type="GO" id="GO:0052689">
    <property type="term" value="F:carboxylic ester hydrolase activity"/>
    <property type="evidence" value="ECO:0007669"/>
    <property type="project" value="TreeGrafter"/>
</dbReference>
<dbReference type="InterPro" id="IPR002018">
    <property type="entry name" value="CarbesteraseB"/>
</dbReference>
<keyword evidence="2 3" id="KW-0378">Hydrolase</keyword>
<dbReference type="Pfam" id="PF00135">
    <property type="entry name" value="COesterase"/>
    <property type="match status" value="1"/>
</dbReference>
<name>A0A6A6XBJ2_9PLEO</name>
<gene>
    <name evidence="5" type="ORF">K505DRAFT_325114</name>
</gene>
<dbReference type="AlphaFoldDB" id="A0A6A6XBJ2"/>
<dbReference type="PANTHER" id="PTHR43918">
    <property type="entry name" value="ACETYLCHOLINESTERASE"/>
    <property type="match status" value="1"/>
</dbReference>
<keyword evidence="6" id="KW-1185">Reference proteome</keyword>
<dbReference type="InterPro" id="IPR029058">
    <property type="entry name" value="AB_hydrolase_fold"/>
</dbReference>